<feature type="region of interest" description="Disordered" evidence="1">
    <location>
        <begin position="553"/>
        <end position="577"/>
    </location>
</feature>
<keyword evidence="4" id="KW-1185">Reference proteome</keyword>
<evidence type="ECO:0000259" key="2">
    <source>
        <dbReference type="Pfam" id="PF02538"/>
    </source>
</evidence>
<comment type="caution">
    <text evidence="3">The sequence shown here is derived from an EMBL/GenBank/DDBJ whole genome shotgun (WGS) entry which is preliminary data.</text>
</comment>
<accession>A0A5M7BZY0</accession>
<dbReference type="Pfam" id="PF02538">
    <property type="entry name" value="Hydantoinase_B"/>
    <property type="match status" value="1"/>
</dbReference>
<protein>
    <submittedName>
        <fullName evidence="3">Hydantoinase B/oxoprolinase family protein</fullName>
    </submittedName>
</protein>
<dbReference type="SMR" id="A0A5M7BZY0"/>
<reference evidence="3 4" key="1">
    <citation type="submission" date="2019-09" db="EMBL/GenBank/DDBJ databases">
        <title>Draft genome sequence of the thermophilic Saccharopolyspora hirsuta VKM Ac-666T.</title>
        <authorList>
            <person name="Lobastova T.G."/>
            <person name="Fokina V."/>
            <person name="Bragin E.Y."/>
            <person name="Shtratnikova V.Y."/>
            <person name="Starodumova I.P."/>
            <person name="Tarlachkov S.V."/>
            <person name="Donova M.V."/>
        </authorList>
    </citation>
    <scope>NUCLEOTIDE SEQUENCE [LARGE SCALE GENOMIC DNA]</scope>
    <source>
        <strain evidence="3 4">VKM Ac-666</strain>
    </source>
</reference>
<dbReference type="GO" id="GO:0005829">
    <property type="term" value="C:cytosol"/>
    <property type="evidence" value="ECO:0007669"/>
    <property type="project" value="TreeGrafter"/>
</dbReference>
<dbReference type="PANTHER" id="PTHR11365">
    <property type="entry name" value="5-OXOPROLINASE RELATED"/>
    <property type="match status" value="1"/>
</dbReference>
<dbReference type="GO" id="GO:0006749">
    <property type="term" value="P:glutathione metabolic process"/>
    <property type="evidence" value="ECO:0007669"/>
    <property type="project" value="TreeGrafter"/>
</dbReference>
<dbReference type="Proteomes" id="UP000323946">
    <property type="component" value="Unassembled WGS sequence"/>
</dbReference>
<proteinExistence type="predicted"/>
<dbReference type="GO" id="GO:0017168">
    <property type="term" value="F:5-oxoprolinase (ATP-hydrolyzing) activity"/>
    <property type="evidence" value="ECO:0007669"/>
    <property type="project" value="TreeGrafter"/>
</dbReference>
<dbReference type="OrthoDB" id="102473at2"/>
<dbReference type="PANTHER" id="PTHR11365:SF23">
    <property type="entry name" value="HYPOTHETICAL 5-OXOPROLINASE (EUROFUNG)-RELATED"/>
    <property type="match status" value="1"/>
</dbReference>
<organism evidence="3 4">
    <name type="scientific">Saccharopolyspora hirsuta</name>
    <dbReference type="NCBI Taxonomy" id="1837"/>
    <lineage>
        <taxon>Bacteria</taxon>
        <taxon>Bacillati</taxon>
        <taxon>Actinomycetota</taxon>
        <taxon>Actinomycetes</taxon>
        <taxon>Pseudonocardiales</taxon>
        <taxon>Pseudonocardiaceae</taxon>
        <taxon>Saccharopolyspora</taxon>
    </lineage>
</organism>
<evidence type="ECO:0000256" key="1">
    <source>
        <dbReference type="SAM" id="MobiDB-lite"/>
    </source>
</evidence>
<sequence length="577" mass="61070">MSQRVDPVVVGLVANRLHSLLDEQQAALVNTAFSPVVRESLDLACAVFDSAGEMVGQSSGGTPGHINAMATGMRHIVAEHPPESLADGDVLITNDPWMTSGQINDITVATPAFRDGRLIAWFASCCHSPDIGGRILSAAAAEVFEEGLRLPILKLRTADGPDRTLERLIRANVRTPDETMGDIYAQVAANQVGIRSLDRMLDEFGLDGVDQVAAEIMRRSEQALRTALRAIPDGRYSASADSDGFDGEAIHLAVTAEVSGDTVHIDYSGSSPQSPHGINVVLNYTRAYTSFAIKAALAPEVPHNAGSFRPVEVTAPRGSVLNCVDPAPVASRHLIGHFLPSLLFEALRPAVPGGLPAMSADALWMTVWRGGGIDEPRPFTLTVFGAGGTGARPDKDGLSTTGFPTGVRAAPTEVLETLTPLVQRCRELRPDSGGAGRFRGGLGQVVEVTRHGGHEWTVNANIDRVDFPAPGAESGSAGAPGEFADVRTGADLPRKQLVRLAPDAVVRLRFPGGGGYGDPRARPVEKVLDDVVNGYISIAAARDEYGVDVEYTGDPDALVRPPESYRVRSASPRRSGG</sequence>
<feature type="domain" description="Hydantoinase B/oxoprolinase" evidence="2">
    <location>
        <begin position="6"/>
        <end position="519"/>
    </location>
</feature>
<dbReference type="RefSeq" id="WP_150068008.1">
    <property type="nucleotide sequence ID" value="NZ_VWPH01000008.1"/>
</dbReference>
<dbReference type="EMBL" id="VWPH01000008">
    <property type="protein sequence ID" value="KAA5831865.1"/>
    <property type="molecule type" value="Genomic_DNA"/>
</dbReference>
<evidence type="ECO:0000313" key="3">
    <source>
        <dbReference type="EMBL" id="KAA5831865.1"/>
    </source>
</evidence>
<name>A0A5M7BZY0_SACHI</name>
<dbReference type="InterPro" id="IPR003692">
    <property type="entry name" value="Hydantoinase_B"/>
</dbReference>
<dbReference type="AlphaFoldDB" id="A0A5M7BZY0"/>
<evidence type="ECO:0000313" key="4">
    <source>
        <dbReference type="Proteomes" id="UP000323946"/>
    </source>
</evidence>
<dbReference type="InterPro" id="IPR045079">
    <property type="entry name" value="Oxoprolinase-like"/>
</dbReference>
<gene>
    <name evidence="3" type="ORF">F1721_18735</name>
</gene>